<keyword evidence="2" id="KW-1185">Reference proteome</keyword>
<protein>
    <submittedName>
        <fullName evidence="1">Uncharacterized protein</fullName>
    </submittedName>
</protein>
<sequence length="564" mass="63100">MKLAEYLFQRLHELGIESIHGVPGDYNLELLDYVEPAGLLWVGNTNELNAAYAADGYARIKGIGALITTFGVGELSAVNAIAGAYTERAPVVHIVGIPARESHEKRLLIHHTFNDGEYRRFAEIHSRITVAQARLWDIRTTQQQIDDILLRCLLHSRPVYIEIPTDLVALTIIPDDGMKPLEIPKAVYDPSWESVLDQITVRIHSAKQPIIIVDGETRPMGIIQGVQKLLEITRWPVWTTPFGKGLLDETAPNFHGIYQGTFAQTEVNEFFNRADLILCFGPHWSSRPDVSIVFTDEAVEFNNKKHRNIPAAYIVSHLVHSLNLSPAQQYEPYPSLPHDFKLPVPDPSDNQPLVQDRLWPVLANILRPGDIILGETGTAGYGVRAMPLPKHTRVFTPVTWLSIGYMLPASQGAALAQRELIRSHKYFGLSSGRAILIIGDGSFQMTVQELSTIIRHNLNIMVILINNDGYTIERCIHGRRQKYNDIARWRYLQAPSFFGADPDTYVGSVKTFGELGSILTDNRFIDGSGLRMVELFVGREDAPTGPLLHYLQIQKEGESAGDNV</sequence>
<evidence type="ECO:0000313" key="2">
    <source>
        <dbReference type="Proteomes" id="UP001143856"/>
    </source>
</evidence>
<proteinExistence type="predicted"/>
<gene>
    <name evidence="1" type="ORF">NUW58_g5489</name>
</gene>
<accession>A0ACC1P2T9</accession>
<name>A0ACC1P2T9_9PEZI</name>
<comment type="caution">
    <text evidence="1">The sequence shown here is derived from an EMBL/GenBank/DDBJ whole genome shotgun (WGS) entry which is preliminary data.</text>
</comment>
<dbReference type="Proteomes" id="UP001143856">
    <property type="component" value="Unassembled WGS sequence"/>
</dbReference>
<reference evidence="1" key="1">
    <citation type="submission" date="2022-10" db="EMBL/GenBank/DDBJ databases">
        <title>Genome Sequence of Xylaria curta.</title>
        <authorList>
            <person name="Buettner E."/>
        </authorList>
    </citation>
    <scope>NUCLEOTIDE SEQUENCE</scope>
    <source>
        <strain evidence="1">Babe10</strain>
    </source>
</reference>
<evidence type="ECO:0000313" key="1">
    <source>
        <dbReference type="EMBL" id="KAJ2985506.1"/>
    </source>
</evidence>
<dbReference type="EMBL" id="JAPDGR010001092">
    <property type="protein sequence ID" value="KAJ2985506.1"/>
    <property type="molecule type" value="Genomic_DNA"/>
</dbReference>
<organism evidence="1 2">
    <name type="scientific">Xylaria curta</name>
    <dbReference type="NCBI Taxonomy" id="42375"/>
    <lineage>
        <taxon>Eukaryota</taxon>
        <taxon>Fungi</taxon>
        <taxon>Dikarya</taxon>
        <taxon>Ascomycota</taxon>
        <taxon>Pezizomycotina</taxon>
        <taxon>Sordariomycetes</taxon>
        <taxon>Xylariomycetidae</taxon>
        <taxon>Xylariales</taxon>
        <taxon>Xylariaceae</taxon>
        <taxon>Xylaria</taxon>
    </lineage>
</organism>